<evidence type="ECO:0000256" key="1">
    <source>
        <dbReference type="SAM" id="Phobius"/>
    </source>
</evidence>
<dbReference type="OrthoDB" id="3542908at2"/>
<feature type="transmembrane region" description="Helical" evidence="1">
    <location>
        <begin position="37"/>
        <end position="60"/>
    </location>
</feature>
<dbReference type="RefSeq" id="WP_106238087.1">
    <property type="nucleotide sequence ID" value="NZ_PVZC01000001.1"/>
</dbReference>
<keyword evidence="1" id="KW-0472">Membrane</keyword>
<name>A0A2T0QCV3_9ACTN</name>
<gene>
    <name evidence="2" type="ORF">CLV72_101380</name>
</gene>
<dbReference type="AlphaFoldDB" id="A0A2T0QCV3"/>
<accession>A0A2T0QCV3</accession>
<keyword evidence="1" id="KW-1133">Transmembrane helix</keyword>
<evidence type="ECO:0000313" key="2">
    <source>
        <dbReference type="EMBL" id="PRY01784.1"/>
    </source>
</evidence>
<feature type="transmembrane region" description="Helical" evidence="1">
    <location>
        <begin position="67"/>
        <end position="89"/>
    </location>
</feature>
<feature type="transmembrane region" description="Helical" evidence="1">
    <location>
        <begin position="95"/>
        <end position="115"/>
    </location>
</feature>
<keyword evidence="1" id="KW-0812">Transmembrane</keyword>
<organism evidence="2 3">
    <name type="scientific">Allonocardiopsis opalescens</name>
    <dbReference type="NCBI Taxonomy" id="1144618"/>
    <lineage>
        <taxon>Bacteria</taxon>
        <taxon>Bacillati</taxon>
        <taxon>Actinomycetota</taxon>
        <taxon>Actinomycetes</taxon>
        <taxon>Streptosporangiales</taxon>
        <taxon>Allonocardiopsis</taxon>
    </lineage>
</organism>
<feature type="transmembrane region" description="Helical" evidence="1">
    <location>
        <begin position="12"/>
        <end position="31"/>
    </location>
</feature>
<keyword evidence="3" id="KW-1185">Reference proteome</keyword>
<protein>
    <submittedName>
        <fullName evidence="2">ATP synthase protein I</fullName>
    </submittedName>
</protein>
<dbReference type="EMBL" id="PVZC01000001">
    <property type="protein sequence ID" value="PRY01784.1"/>
    <property type="molecule type" value="Genomic_DNA"/>
</dbReference>
<proteinExistence type="predicted"/>
<reference evidence="2 3" key="1">
    <citation type="submission" date="2018-03" db="EMBL/GenBank/DDBJ databases">
        <title>Genomic Encyclopedia of Archaeal and Bacterial Type Strains, Phase II (KMG-II): from individual species to whole genera.</title>
        <authorList>
            <person name="Goeker M."/>
        </authorList>
    </citation>
    <scope>NUCLEOTIDE SEQUENCE [LARGE SCALE GENOMIC DNA]</scope>
    <source>
        <strain evidence="2 3">DSM 45601</strain>
    </source>
</reference>
<evidence type="ECO:0000313" key="3">
    <source>
        <dbReference type="Proteomes" id="UP000237846"/>
    </source>
</evidence>
<dbReference type="Proteomes" id="UP000237846">
    <property type="component" value="Unassembled WGS sequence"/>
</dbReference>
<comment type="caution">
    <text evidence="2">The sequence shown here is derived from an EMBL/GenBank/DDBJ whole genome shotgun (WGS) entry which is preliminary data.</text>
</comment>
<sequence>MQGHDARILRGAAIPTVIAGALAAAAAFFMAGTHGLYGALAGIVLVMVFFPLGLLAVSYVARINPQLMMAGALGSYLLKVLVLGVLLVALRGTPLFDHTAFALTAALCAVVWIGGQTWATATTKILYVDPDAGR</sequence>